<evidence type="ECO:0000256" key="4">
    <source>
        <dbReference type="ARBA" id="ARBA00007837"/>
    </source>
</evidence>
<dbReference type="PROSITE" id="PS00370">
    <property type="entry name" value="PEP_ENZYMES_PHOS_SITE"/>
    <property type="match status" value="1"/>
</dbReference>
<evidence type="ECO:0000256" key="7">
    <source>
        <dbReference type="ARBA" id="ARBA00022679"/>
    </source>
</evidence>
<name>A0ABR9U1U1_9NOSO</name>
<keyword evidence="9" id="KW-0547">Nucleotide-binding</keyword>
<evidence type="ECO:0000256" key="11">
    <source>
        <dbReference type="ARBA" id="ARBA00022840"/>
    </source>
</evidence>
<evidence type="ECO:0000256" key="14">
    <source>
        <dbReference type="ARBA" id="ARBA00047700"/>
    </source>
</evidence>
<evidence type="ECO:0000259" key="18">
    <source>
        <dbReference type="Pfam" id="PF02896"/>
    </source>
</evidence>
<dbReference type="PANTHER" id="PTHR43030">
    <property type="entry name" value="PHOSPHOENOLPYRUVATE SYNTHASE"/>
    <property type="match status" value="1"/>
</dbReference>
<keyword evidence="10" id="KW-0418">Kinase</keyword>
<keyword evidence="20" id="KW-1185">Reference proteome</keyword>
<keyword evidence="11" id="KW-0067">ATP-binding</keyword>
<keyword evidence="8" id="KW-0479">Metal-binding</keyword>
<dbReference type="Gene3D" id="3.30.1490.20">
    <property type="entry name" value="ATP-grasp fold, A domain"/>
    <property type="match status" value="1"/>
</dbReference>
<dbReference type="Pfam" id="PF02896">
    <property type="entry name" value="PEP-utilizers_C"/>
    <property type="match status" value="1"/>
</dbReference>
<dbReference type="Gene3D" id="3.30.470.20">
    <property type="entry name" value="ATP-grasp fold, B domain"/>
    <property type="match status" value="1"/>
</dbReference>
<dbReference type="SUPFAM" id="SSF51621">
    <property type="entry name" value="Phosphoenolpyruvate/pyruvate domain"/>
    <property type="match status" value="1"/>
</dbReference>
<comment type="similarity">
    <text evidence="4">Belongs to the PEP-utilizing enzyme family.</text>
</comment>
<dbReference type="SUPFAM" id="SSF52009">
    <property type="entry name" value="Phosphohistidine domain"/>
    <property type="match status" value="1"/>
</dbReference>
<dbReference type="Proteomes" id="UP000647836">
    <property type="component" value="Unassembled WGS sequence"/>
</dbReference>
<gene>
    <name evidence="19" type="ORF">IQ229_17305</name>
</gene>
<evidence type="ECO:0000256" key="15">
    <source>
        <dbReference type="SAM" id="MobiDB-lite"/>
    </source>
</evidence>
<dbReference type="Pfam" id="PF01326">
    <property type="entry name" value="PPDK_N"/>
    <property type="match status" value="1"/>
</dbReference>
<sequence>MNKLYWLDQIKLQDRAKVGDKAFYLSKIIQRGYPVMPGFVVSAEILRQFLENLNSSESLVADLPHSSLHLDVTNWRQLQQVASRLRQEILTATVTQEWVSTIFQAAREWQTSCLILRPSLAVSTATPGINNNISGLLESVFCQCEPEAIALALKRTWSQIFRARSLLYWQHLGINLQQINLAVLVQPVENAIASGSLTTNGSGWEIEATWGLGIAIAQGEIQPDVYYIQPETGVVLEQQLGNKMLAYGVDDAESKVFSQPVPNSALTPDHNCLITYMLPEAQQKQYSLQEEYLQQIIALGTQLVSELGKTFTIKWTITQQTTSGKLYITQVSPSKSISHTHFIKGLGAAGGRVIATALVIINPQQKPEQLPKGVILVVPTITPDWLPLLQQVGGIITEQGGLTSHAAILARELSITAVVNATSATTLIQTGERLLLDGDKGEVYRIKGDSKEEMERGREENLLSSHHSNPKAPHPAVTSHLPMIATQLLVNLSQSTLIEQVQNLPVDGVGLLRSELMVLNILNGQHPNSWILSGRQAELLELWSEQIMQFARAFAPRPVFYRSLDWRSQDLPSLSDSLESSPQSMLGERGTFSYLRNPAVFELELKALASVQEAGYSNVNLLLPFVRTVEEFVFCRRKVEQAFLTEVAQFQLWMMAEVPSVLFLLPEYIKAGAAGISIGTNDLTQLLLGVDREQGQLAKVFNERHPAVMSAIAQLIQMAKSAGIPCSICGQAPALYPEIIDKLVEWGITSISVEPEAVERTYQAIARAEQRLILEAARRELK</sequence>
<evidence type="ECO:0000256" key="13">
    <source>
        <dbReference type="ARBA" id="ARBA00033470"/>
    </source>
</evidence>
<dbReference type="Pfam" id="PF00391">
    <property type="entry name" value="PEP-utilizers"/>
    <property type="match status" value="1"/>
</dbReference>
<feature type="domain" description="Pyruvate phosphate dikinase AMP/ATP-binding" evidence="17">
    <location>
        <begin position="17"/>
        <end position="339"/>
    </location>
</feature>
<evidence type="ECO:0000256" key="10">
    <source>
        <dbReference type="ARBA" id="ARBA00022777"/>
    </source>
</evidence>
<keyword evidence="12" id="KW-0460">Magnesium</keyword>
<feature type="domain" description="PEP-utilising enzyme C-terminal" evidence="18">
    <location>
        <begin position="482"/>
        <end position="769"/>
    </location>
</feature>
<evidence type="ECO:0000256" key="12">
    <source>
        <dbReference type="ARBA" id="ARBA00022842"/>
    </source>
</evidence>
<reference evidence="19 20" key="1">
    <citation type="submission" date="2020-10" db="EMBL/GenBank/DDBJ databases">
        <authorList>
            <person name="Castelo-Branco R."/>
            <person name="Eusebio N."/>
            <person name="Adriana R."/>
            <person name="Vieira A."/>
            <person name="Brugerolle De Fraissinette N."/>
            <person name="Rezende De Castro R."/>
            <person name="Schneider M.P."/>
            <person name="Vasconcelos V."/>
            <person name="Leao P.N."/>
        </authorList>
    </citation>
    <scope>NUCLEOTIDE SEQUENCE [LARGE SCALE GENOMIC DNA]</scope>
    <source>
        <strain evidence="19 20">LEGE 07299</strain>
    </source>
</reference>
<dbReference type="InterPro" id="IPR018274">
    <property type="entry name" value="PEP_util_AS"/>
</dbReference>
<protein>
    <recommendedName>
        <fullName evidence="6">Phosphoenolpyruvate synthase</fullName>
        <ecNumber evidence="5">2.7.9.2</ecNumber>
    </recommendedName>
    <alternativeName>
        <fullName evidence="13">Pyruvate, water dikinase</fullName>
    </alternativeName>
</protein>
<evidence type="ECO:0000256" key="5">
    <source>
        <dbReference type="ARBA" id="ARBA00011996"/>
    </source>
</evidence>
<proteinExistence type="inferred from homology"/>
<dbReference type="Gene3D" id="3.50.30.10">
    <property type="entry name" value="Phosphohistidine domain"/>
    <property type="match status" value="1"/>
</dbReference>
<feature type="domain" description="PEP-utilising enzyme mobile" evidence="16">
    <location>
        <begin position="370"/>
        <end position="441"/>
    </location>
</feature>
<dbReference type="EMBL" id="JADEXF010000585">
    <property type="protein sequence ID" value="MBE9106618.1"/>
    <property type="molecule type" value="Genomic_DNA"/>
</dbReference>
<dbReference type="InterPro" id="IPR036637">
    <property type="entry name" value="Phosphohistidine_dom_sf"/>
</dbReference>
<evidence type="ECO:0000256" key="8">
    <source>
        <dbReference type="ARBA" id="ARBA00022723"/>
    </source>
</evidence>
<comment type="cofactor">
    <cofactor evidence="1">
        <name>Mg(2+)</name>
        <dbReference type="ChEBI" id="CHEBI:18420"/>
    </cofactor>
</comment>
<dbReference type="InterPro" id="IPR008279">
    <property type="entry name" value="PEP-util_enz_mobile_dom"/>
</dbReference>
<dbReference type="InterPro" id="IPR002192">
    <property type="entry name" value="PPDK_AMP/ATP-bd"/>
</dbReference>
<keyword evidence="7" id="KW-0808">Transferase</keyword>
<organism evidence="19 20">
    <name type="scientific">Nostoc cf. edaphicum LEGE 07299</name>
    <dbReference type="NCBI Taxonomy" id="2777974"/>
    <lineage>
        <taxon>Bacteria</taxon>
        <taxon>Bacillati</taxon>
        <taxon>Cyanobacteriota</taxon>
        <taxon>Cyanophyceae</taxon>
        <taxon>Nostocales</taxon>
        <taxon>Nostocaceae</taxon>
        <taxon>Nostoc</taxon>
    </lineage>
</organism>
<dbReference type="InterPro" id="IPR015813">
    <property type="entry name" value="Pyrv/PenolPyrv_kinase-like_dom"/>
</dbReference>
<accession>A0ABR9U1U1</accession>
<dbReference type="RefSeq" id="WP_194045790.1">
    <property type="nucleotide sequence ID" value="NZ_JADEXF010000585.1"/>
</dbReference>
<dbReference type="Gene3D" id="3.20.20.60">
    <property type="entry name" value="Phosphoenolpyruvate-binding domains"/>
    <property type="match status" value="1"/>
</dbReference>
<evidence type="ECO:0000256" key="6">
    <source>
        <dbReference type="ARBA" id="ARBA00021623"/>
    </source>
</evidence>
<evidence type="ECO:0000256" key="9">
    <source>
        <dbReference type="ARBA" id="ARBA00022741"/>
    </source>
</evidence>
<comment type="caution">
    <text evidence="19">The sequence shown here is derived from an EMBL/GenBank/DDBJ whole genome shotgun (WGS) entry which is preliminary data.</text>
</comment>
<comment type="catalytic activity">
    <reaction evidence="14">
        <text>pyruvate + ATP + H2O = phosphoenolpyruvate + AMP + phosphate + 2 H(+)</text>
        <dbReference type="Rhea" id="RHEA:11364"/>
        <dbReference type="ChEBI" id="CHEBI:15361"/>
        <dbReference type="ChEBI" id="CHEBI:15377"/>
        <dbReference type="ChEBI" id="CHEBI:15378"/>
        <dbReference type="ChEBI" id="CHEBI:30616"/>
        <dbReference type="ChEBI" id="CHEBI:43474"/>
        <dbReference type="ChEBI" id="CHEBI:58702"/>
        <dbReference type="ChEBI" id="CHEBI:456215"/>
        <dbReference type="EC" id="2.7.9.2"/>
    </reaction>
</comment>
<dbReference type="SUPFAM" id="SSF56059">
    <property type="entry name" value="Glutathione synthetase ATP-binding domain-like"/>
    <property type="match status" value="1"/>
</dbReference>
<evidence type="ECO:0000256" key="3">
    <source>
        <dbReference type="ARBA" id="ARBA00004742"/>
    </source>
</evidence>
<dbReference type="InterPro" id="IPR040442">
    <property type="entry name" value="Pyrv_kinase-like_dom_sf"/>
</dbReference>
<evidence type="ECO:0000256" key="1">
    <source>
        <dbReference type="ARBA" id="ARBA00001946"/>
    </source>
</evidence>
<comment type="function">
    <text evidence="2">Catalyzes the phosphorylation of pyruvate to phosphoenolpyruvate.</text>
</comment>
<evidence type="ECO:0000313" key="20">
    <source>
        <dbReference type="Proteomes" id="UP000647836"/>
    </source>
</evidence>
<dbReference type="InterPro" id="IPR000121">
    <property type="entry name" value="PEP_util_C"/>
</dbReference>
<dbReference type="EC" id="2.7.9.2" evidence="5"/>
<dbReference type="PANTHER" id="PTHR43030:SF1">
    <property type="entry name" value="PHOSPHOENOLPYRUVATE SYNTHASE"/>
    <property type="match status" value="1"/>
</dbReference>
<dbReference type="InterPro" id="IPR006319">
    <property type="entry name" value="PEP_synth"/>
</dbReference>
<dbReference type="InterPro" id="IPR013815">
    <property type="entry name" value="ATP_grasp_subdomain_1"/>
</dbReference>
<evidence type="ECO:0000256" key="2">
    <source>
        <dbReference type="ARBA" id="ARBA00002988"/>
    </source>
</evidence>
<feature type="compositionally biased region" description="Basic and acidic residues" evidence="15">
    <location>
        <begin position="448"/>
        <end position="461"/>
    </location>
</feature>
<evidence type="ECO:0000259" key="17">
    <source>
        <dbReference type="Pfam" id="PF01326"/>
    </source>
</evidence>
<evidence type="ECO:0000259" key="16">
    <source>
        <dbReference type="Pfam" id="PF00391"/>
    </source>
</evidence>
<evidence type="ECO:0000313" key="19">
    <source>
        <dbReference type="EMBL" id="MBE9106618.1"/>
    </source>
</evidence>
<comment type="pathway">
    <text evidence="3">Carbohydrate biosynthesis; gluconeogenesis.</text>
</comment>
<feature type="region of interest" description="Disordered" evidence="15">
    <location>
        <begin position="448"/>
        <end position="476"/>
    </location>
</feature>